<evidence type="ECO:0000313" key="9">
    <source>
        <dbReference type="Proteomes" id="UP000242254"/>
    </source>
</evidence>
<dbReference type="InterPro" id="IPR037151">
    <property type="entry name" value="AlkB-like_sf"/>
</dbReference>
<evidence type="ECO:0000256" key="4">
    <source>
        <dbReference type="ARBA" id="ARBA00023004"/>
    </source>
</evidence>
<feature type="region of interest" description="Disordered" evidence="6">
    <location>
        <begin position="165"/>
        <end position="194"/>
    </location>
</feature>
<proteinExistence type="predicted"/>
<keyword evidence="4 5" id="KW-0408">Iron</keyword>
<organism evidence="8 9">
    <name type="scientific">Rhizopus microsporus ATCC 52813</name>
    <dbReference type="NCBI Taxonomy" id="1340429"/>
    <lineage>
        <taxon>Eukaryota</taxon>
        <taxon>Fungi</taxon>
        <taxon>Fungi incertae sedis</taxon>
        <taxon>Mucoromycota</taxon>
        <taxon>Mucoromycotina</taxon>
        <taxon>Mucoromycetes</taxon>
        <taxon>Mucorales</taxon>
        <taxon>Mucorineae</taxon>
        <taxon>Rhizopodaceae</taxon>
        <taxon>Rhizopus</taxon>
    </lineage>
</organism>
<keyword evidence="3" id="KW-0560">Oxidoreductase</keyword>
<dbReference type="GO" id="GO:0005737">
    <property type="term" value="C:cytoplasm"/>
    <property type="evidence" value="ECO:0007669"/>
    <property type="project" value="TreeGrafter"/>
</dbReference>
<comment type="cofactor">
    <cofactor evidence="5">
        <name>Fe(2+)</name>
        <dbReference type="ChEBI" id="CHEBI:29033"/>
    </cofactor>
    <text evidence="5">Binds 1 Fe(2+) ion per subunit.</text>
</comment>
<evidence type="ECO:0000259" key="7">
    <source>
        <dbReference type="PROSITE" id="PS51471"/>
    </source>
</evidence>
<dbReference type="GO" id="GO:0046872">
    <property type="term" value="F:metal ion binding"/>
    <property type="evidence" value="ECO:0007669"/>
    <property type="project" value="UniProtKB-KW"/>
</dbReference>
<sequence length="432" mass="49080">MPTTPVFKSKRQQKIWERERQQVENKKRNANSYVNQAPFRYCERNFKSRVPPPDFTHVVDFSNLPGNHTKENLESIVPIKLSRNLSELSDLFGDHFCQDAYILKHVPGLIIIPSAFTPKAQRHLIKQCLSVYPRPPNTSNLDTHYIVPASGIWPLYEAQERGELTPSDPEFYVPKKAHVDGDDGTYSDSEDETKQETQATCSSCTQITACSDDFKPIVDEPKPDPPPAPGVPLLPPSELVRKMRWITLGYQYHWPTKTYHLDRRYPFPKDIAELSKAVVYAVENIGYDNGEGQAWLNKYKGDDFNAEAGVINYYQYRDTLMGHVDRSELNMDAPLVSLSLGHSCIYLIGGLTRETVPTPLLLRSGDVIVMTGPCRKAFHGVPLIIEGSLPDYLSNNNEYSDSPDWKLFGDFMSTSRINLNIRQVYPPGEKQQ</sequence>
<evidence type="ECO:0000313" key="8">
    <source>
        <dbReference type="EMBL" id="PHZ17536.1"/>
    </source>
</evidence>
<dbReference type="PROSITE" id="PS51471">
    <property type="entry name" value="FE2OG_OXY"/>
    <property type="match status" value="1"/>
</dbReference>
<dbReference type="InterPro" id="IPR004574">
    <property type="entry name" value="Alkb"/>
</dbReference>
<dbReference type="GeneID" id="35437084"/>
<feature type="binding site" evidence="5">
    <location>
        <position position="325"/>
    </location>
    <ligand>
        <name>Fe cation</name>
        <dbReference type="ChEBI" id="CHEBI:24875"/>
        <note>catalytic</note>
    </ligand>
</feature>
<keyword evidence="1 5" id="KW-0479">Metal-binding</keyword>
<name>A0A2G4TA03_RHIZD</name>
<evidence type="ECO:0000256" key="2">
    <source>
        <dbReference type="ARBA" id="ARBA00022964"/>
    </source>
</evidence>
<evidence type="ECO:0000256" key="6">
    <source>
        <dbReference type="SAM" id="MobiDB-lite"/>
    </source>
</evidence>
<accession>A0A2G4TA03</accession>
<dbReference type="STRING" id="1340429.A0A2G4TA03"/>
<dbReference type="EMBL" id="KZ303842">
    <property type="protein sequence ID" value="PHZ17536.1"/>
    <property type="molecule type" value="Genomic_DNA"/>
</dbReference>
<feature type="compositionally biased region" description="Acidic residues" evidence="6">
    <location>
        <begin position="182"/>
        <end position="193"/>
    </location>
</feature>
<feature type="binding site" evidence="5">
    <location>
        <position position="323"/>
    </location>
    <ligand>
        <name>Fe cation</name>
        <dbReference type="ChEBI" id="CHEBI:24875"/>
        <note>catalytic</note>
    </ligand>
</feature>
<protein>
    <recommendedName>
        <fullName evidence="7">Fe2OG dioxygenase domain-containing protein</fullName>
    </recommendedName>
</protein>
<dbReference type="PANTHER" id="PTHR16557:SF2">
    <property type="entry name" value="NUCLEIC ACID DIOXYGENASE ALKBH1"/>
    <property type="match status" value="1"/>
</dbReference>
<dbReference type="InterPro" id="IPR027450">
    <property type="entry name" value="AlkB-like"/>
</dbReference>
<dbReference type="Pfam" id="PF13532">
    <property type="entry name" value="2OG-FeII_Oxy_2"/>
    <property type="match status" value="1"/>
</dbReference>
<feature type="binding site" evidence="5">
    <location>
        <position position="379"/>
    </location>
    <ligand>
        <name>Fe cation</name>
        <dbReference type="ChEBI" id="CHEBI:24875"/>
        <note>catalytic</note>
    </ligand>
</feature>
<feature type="region of interest" description="Disordered" evidence="6">
    <location>
        <begin position="1"/>
        <end position="29"/>
    </location>
</feature>
<feature type="domain" description="Fe2OG dioxygenase" evidence="7">
    <location>
        <begin position="303"/>
        <end position="425"/>
    </location>
</feature>
<evidence type="ECO:0000256" key="5">
    <source>
        <dbReference type="PIRSR" id="PIRSR604574-2"/>
    </source>
</evidence>
<keyword evidence="9" id="KW-1185">Reference proteome</keyword>
<dbReference type="Gene3D" id="2.60.120.590">
    <property type="entry name" value="Alpha-ketoglutarate-dependent dioxygenase AlkB-like"/>
    <property type="match status" value="1"/>
</dbReference>
<dbReference type="GO" id="GO:0005634">
    <property type="term" value="C:nucleus"/>
    <property type="evidence" value="ECO:0007669"/>
    <property type="project" value="TreeGrafter"/>
</dbReference>
<dbReference type="GO" id="GO:0051213">
    <property type="term" value="F:dioxygenase activity"/>
    <property type="evidence" value="ECO:0007669"/>
    <property type="project" value="UniProtKB-KW"/>
</dbReference>
<keyword evidence="2" id="KW-0223">Dioxygenase</keyword>
<evidence type="ECO:0000256" key="1">
    <source>
        <dbReference type="ARBA" id="ARBA00022723"/>
    </source>
</evidence>
<gene>
    <name evidence="8" type="ORF">RHIMIDRAFT_196068</name>
</gene>
<evidence type="ECO:0000256" key="3">
    <source>
        <dbReference type="ARBA" id="ARBA00023002"/>
    </source>
</evidence>
<dbReference type="InterPro" id="IPR005123">
    <property type="entry name" value="Oxoglu/Fe-dep_dioxygenase_dom"/>
</dbReference>
<dbReference type="AlphaFoldDB" id="A0A2G4TA03"/>
<dbReference type="RefSeq" id="XP_023471244.1">
    <property type="nucleotide sequence ID" value="XM_023606094.1"/>
</dbReference>
<dbReference type="PANTHER" id="PTHR16557">
    <property type="entry name" value="ALKYLATED DNA REPAIR PROTEIN ALKB-RELATED"/>
    <property type="match status" value="1"/>
</dbReference>
<dbReference type="Proteomes" id="UP000242254">
    <property type="component" value="Unassembled WGS sequence"/>
</dbReference>
<dbReference type="SUPFAM" id="SSF51197">
    <property type="entry name" value="Clavaminate synthase-like"/>
    <property type="match status" value="1"/>
</dbReference>
<reference evidence="8 9" key="1">
    <citation type="journal article" date="2016" name="Proc. Natl. Acad. Sci. U.S.A.">
        <title>Lipid metabolic changes in an early divergent fungus govern the establishment of a mutualistic symbiosis with endobacteria.</title>
        <authorList>
            <person name="Lastovetsky O.A."/>
            <person name="Gaspar M.L."/>
            <person name="Mondo S.J."/>
            <person name="LaButti K.M."/>
            <person name="Sandor L."/>
            <person name="Grigoriev I.V."/>
            <person name="Henry S.A."/>
            <person name="Pawlowska T.E."/>
        </authorList>
    </citation>
    <scope>NUCLEOTIDE SEQUENCE [LARGE SCALE GENOMIC DNA]</scope>
    <source>
        <strain evidence="8 9">ATCC 52813</strain>
    </source>
</reference>
<feature type="compositionally biased region" description="Basic and acidic residues" evidence="6">
    <location>
        <begin position="14"/>
        <end position="27"/>
    </location>
</feature>